<gene>
    <name evidence="2" type="ORF">BSTOLATCC_MIC11429</name>
</gene>
<dbReference type="AlphaFoldDB" id="A0AAU9IMJ1"/>
<dbReference type="EMBL" id="CAJZBQ010000012">
    <property type="protein sequence ID" value="CAG9314422.1"/>
    <property type="molecule type" value="Genomic_DNA"/>
</dbReference>
<sequence length="98" mass="11010">MLLKPQSRIDTESNDSGQALSIMTIGRRESREDVFASIDNYQSLTNGNTTESMITLIGHLKPRNESMTINPTENTSCCLFPIGRRKNDNSNQNICNIF</sequence>
<evidence type="ECO:0000313" key="2">
    <source>
        <dbReference type="EMBL" id="CAG9314422.1"/>
    </source>
</evidence>
<keyword evidence="3" id="KW-1185">Reference proteome</keyword>
<comment type="caution">
    <text evidence="2">The sequence shown here is derived from an EMBL/GenBank/DDBJ whole genome shotgun (WGS) entry which is preliminary data.</text>
</comment>
<name>A0AAU9IMJ1_9CILI</name>
<proteinExistence type="predicted"/>
<protein>
    <submittedName>
        <fullName evidence="2">Uncharacterized protein</fullName>
    </submittedName>
</protein>
<dbReference type="Proteomes" id="UP001162131">
    <property type="component" value="Unassembled WGS sequence"/>
</dbReference>
<reference evidence="2" key="1">
    <citation type="submission" date="2021-09" db="EMBL/GenBank/DDBJ databases">
        <authorList>
            <consortium name="AG Swart"/>
            <person name="Singh M."/>
            <person name="Singh A."/>
            <person name="Seah K."/>
            <person name="Emmerich C."/>
        </authorList>
    </citation>
    <scope>NUCLEOTIDE SEQUENCE</scope>
    <source>
        <strain evidence="2">ATCC30299</strain>
    </source>
</reference>
<accession>A0AAU9IMJ1</accession>
<evidence type="ECO:0000313" key="3">
    <source>
        <dbReference type="Proteomes" id="UP001162131"/>
    </source>
</evidence>
<evidence type="ECO:0000256" key="1">
    <source>
        <dbReference type="SAM" id="MobiDB-lite"/>
    </source>
</evidence>
<organism evidence="2 3">
    <name type="scientific">Blepharisma stoltei</name>
    <dbReference type="NCBI Taxonomy" id="1481888"/>
    <lineage>
        <taxon>Eukaryota</taxon>
        <taxon>Sar</taxon>
        <taxon>Alveolata</taxon>
        <taxon>Ciliophora</taxon>
        <taxon>Postciliodesmatophora</taxon>
        <taxon>Heterotrichea</taxon>
        <taxon>Heterotrichida</taxon>
        <taxon>Blepharismidae</taxon>
        <taxon>Blepharisma</taxon>
    </lineage>
</organism>
<feature type="region of interest" description="Disordered" evidence="1">
    <location>
        <begin position="1"/>
        <end position="24"/>
    </location>
</feature>